<feature type="region of interest" description="Disordered" evidence="9">
    <location>
        <begin position="182"/>
        <end position="217"/>
    </location>
</feature>
<dbReference type="PRINTS" id="PR00344">
    <property type="entry name" value="BCTRLSENSOR"/>
</dbReference>
<evidence type="ECO:0000256" key="7">
    <source>
        <dbReference type="ARBA" id="ARBA00022840"/>
    </source>
</evidence>
<dbReference type="Pfam" id="PF00498">
    <property type="entry name" value="FHA"/>
    <property type="match status" value="1"/>
</dbReference>
<keyword evidence="7" id="KW-0067">ATP-binding</keyword>
<keyword evidence="8" id="KW-0902">Two-component regulatory system</keyword>
<sequence length="567" mass="61996">MRLLDTEVSRTHAAIERDGDKFVLKDRNSSNGTFVNGAQIKSRTLKPGDQIQIGRTILQFLQGDHVGSRRAADRVELLHQADGTDRSSIVGQMALTGGLPLKDLPAAVSNNADARLQATMNLQMLYRISEEAVRPSSSMTQILQRMLDLAIETLGADRGCVLLRDAETEALQAVAVGFRGQESAVQDDSSTPGASFKEGASTKEGSPAKDTGEKTTGRIPVSRTIVDYVVKSLQAVRTSDARHDSRFETGQSIVRAGIREAMCVPLQARHELMGVVYLDITSSAEEMILLGDQPRFSEEQLRVLAAIGRQAALAVENQRFQEAFVKSERLAAMGQTIATLSHHIKNILQGVRGGSYLIDLGLGKTDTELIRKGWGIVDKNQSKIYNLVMDMLTFSKERQPEMKLSQLNDVAQDVVELMQPQAGEVETKLLFHPATQLPTSTFDPEGIHRAILNVVSNAMDAVEHADDPRVVVQTGFDEPRDLLWVSVEDNGTGIAPENLSKMFLMFESTKGARGTGLGLAVSQKIIREHGGDITVESQIGKGSRFVLTWPRLEDETQMPGMRTLVDG</sequence>
<evidence type="ECO:0000256" key="5">
    <source>
        <dbReference type="ARBA" id="ARBA00022741"/>
    </source>
</evidence>
<feature type="compositionally biased region" description="Basic and acidic residues" evidence="9">
    <location>
        <begin position="206"/>
        <end position="216"/>
    </location>
</feature>
<dbReference type="SMART" id="SM00387">
    <property type="entry name" value="HATPase_c"/>
    <property type="match status" value="1"/>
</dbReference>
<comment type="catalytic activity">
    <reaction evidence="1">
        <text>ATP + protein L-histidine = ADP + protein N-phospho-L-histidine.</text>
        <dbReference type="EC" id="2.7.13.3"/>
    </reaction>
</comment>
<dbReference type="Pfam" id="PF02518">
    <property type="entry name" value="HATPase_c"/>
    <property type="match status" value="1"/>
</dbReference>
<evidence type="ECO:0000256" key="8">
    <source>
        <dbReference type="ARBA" id="ARBA00023012"/>
    </source>
</evidence>
<dbReference type="SMART" id="SM00065">
    <property type="entry name" value="GAF"/>
    <property type="match status" value="1"/>
</dbReference>
<dbReference type="PANTHER" id="PTHR43065:SF10">
    <property type="entry name" value="PEROXIDE STRESS-ACTIVATED HISTIDINE KINASE MAK3"/>
    <property type="match status" value="1"/>
</dbReference>
<dbReference type="EC" id="2.7.13.3" evidence="2"/>
<dbReference type="SUPFAM" id="SSF47384">
    <property type="entry name" value="Homodimeric domain of signal transducing histidine kinase"/>
    <property type="match status" value="1"/>
</dbReference>
<feature type="domain" description="Histidine kinase" evidence="11">
    <location>
        <begin position="339"/>
        <end position="553"/>
    </location>
</feature>
<reference evidence="12 13" key="1">
    <citation type="submission" date="2016-05" db="EMBL/GenBank/DDBJ databases">
        <title>Genomic and physiological characterization of Planctopirus sp. isolated from fresh water lake.</title>
        <authorList>
            <person name="Subhash Y."/>
            <person name="Ramana C."/>
        </authorList>
    </citation>
    <scope>NUCLEOTIDE SEQUENCE [LARGE SCALE GENOMIC DNA]</scope>
    <source>
        <strain evidence="12 13">JC280</strain>
    </source>
</reference>
<evidence type="ECO:0000256" key="2">
    <source>
        <dbReference type="ARBA" id="ARBA00012438"/>
    </source>
</evidence>
<dbReference type="Gene3D" id="1.10.287.130">
    <property type="match status" value="1"/>
</dbReference>
<dbReference type="PANTHER" id="PTHR43065">
    <property type="entry name" value="SENSOR HISTIDINE KINASE"/>
    <property type="match status" value="1"/>
</dbReference>
<dbReference type="Gene3D" id="3.30.565.10">
    <property type="entry name" value="Histidine kinase-like ATPase, C-terminal domain"/>
    <property type="match status" value="1"/>
</dbReference>
<dbReference type="CDD" id="cd00060">
    <property type="entry name" value="FHA"/>
    <property type="match status" value="1"/>
</dbReference>
<evidence type="ECO:0000256" key="3">
    <source>
        <dbReference type="ARBA" id="ARBA00022553"/>
    </source>
</evidence>
<dbReference type="InterPro" id="IPR008984">
    <property type="entry name" value="SMAD_FHA_dom_sf"/>
</dbReference>
<dbReference type="InterPro" id="IPR003018">
    <property type="entry name" value="GAF"/>
</dbReference>
<accession>A0A1C3EP48</accession>
<dbReference type="Proteomes" id="UP000094828">
    <property type="component" value="Unassembled WGS sequence"/>
</dbReference>
<evidence type="ECO:0000259" key="10">
    <source>
        <dbReference type="PROSITE" id="PS50006"/>
    </source>
</evidence>
<evidence type="ECO:0000256" key="4">
    <source>
        <dbReference type="ARBA" id="ARBA00022679"/>
    </source>
</evidence>
<keyword evidence="3" id="KW-0597">Phosphoprotein</keyword>
<dbReference type="PROSITE" id="PS50006">
    <property type="entry name" value="FHA_DOMAIN"/>
    <property type="match status" value="1"/>
</dbReference>
<dbReference type="Gene3D" id="3.30.450.40">
    <property type="match status" value="1"/>
</dbReference>
<gene>
    <name evidence="12" type="ORF">A6X21_04090</name>
</gene>
<dbReference type="Gene3D" id="2.60.200.20">
    <property type="match status" value="1"/>
</dbReference>
<dbReference type="GO" id="GO:0005524">
    <property type="term" value="F:ATP binding"/>
    <property type="evidence" value="ECO:0007669"/>
    <property type="project" value="UniProtKB-KW"/>
</dbReference>
<dbReference type="SUPFAM" id="SSF49879">
    <property type="entry name" value="SMAD/FHA domain"/>
    <property type="match status" value="1"/>
</dbReference>
<evidence type="ECO:0000256" key="6">
    <source>
        <dbReference type="ARBA" id="ARBA00022777"/>
    </source>
</evidence>
<dbReference type="InterPro" id="IPR005467">
    <property type="entry name" value="His_kinase_dom"/>
</dbReference>
<proteinExistence type="predicted"/>
<dbReference type="InterPro" id="IPR029016">
    <property type="entry name" value="GAF-like_dom_sf"/>
</dbReference>
<dbReference type="InterPro" id="IPR004358">
    <property type="entry name" value="Sig_transdc_His_kin-like_C"/>
</dbReference>
<evidence type="ECO:0000313" key="13">
    <source>
        <dbReference type="Proteomes" id="UP000094828"/>
    </source>
</evidence>
<comment type="caution">
    <text evidence="12">The sequence shown here is derived from an EMBL/GenBank/DDBJ whole genome shotgun (WGS) entry which is preliminary data.</text>
</comment>
<keyword evidence="5" id="KW-0547">Nucleotide-binding</keyword>
<dbReference type="SUPFAM" id="SSF55874">
    <property type="entry name" value="ATPase domain of HSP90 chaperone/DNA topoisomerase II/histidine kinase"/>
    <property type="match status" value="1"/>
</dbReference>
<dbReference type="InterPro" id="IPR036097">
    <property type="entry name" value="HisK_dim/P_sf"/>
</dbReference>
<protein>
    <recommendedName>
        <fullName evidence="2">histidine kinase</fullName>
        <ecNumber evidence="2">2.7.13.3</ecNumber>
    </recommendedName>
</protein>
<evidence type="ECO:0000259" key="11">
    <source>
        <dbReference type="PROSITE" id="PS50109"/>
    </source>
</evidence>
<dbReference type="SUPFAM" id="SSF55781">
    <property type="entry name" value="GAF domain-like"/>
    <property type="match status" value="1"/>
</dbReference>
<dbReference type="InterPro" id="IPR036890">
    <property type="entry name" value="HATPase_C_sf"/>
</dbReference>
<keyword evidence="6 12" id="KW-0418">Kinase</keyword>
<dbReference type="STRING" id="1841610.A6X21_04090"/>
<dbReference type="Pfam" id="PF01590">
    <property type="entry name" value="GAF"/>
    <property type="match status" value="1"/>
</dbReference>
<feature type="domain" description="FHA" evidence="10">
    <location>
        <begin position="1"/>
        <end position="40"/>
    </location>
</feature>
<keyword evidence="13" id="KW-1185">Reference proteome</keyword>
<dbReference type="EMBL" id="LYDR01000039">
    <property type="protein sequence ID" value="ODA35025.1"/>
    <property type="molecule type" value="Genomic_DNA"/>
</dbReference>
<dbReference type="PROSITE" id="PS50109">
    <property type="entry name" value="HIS_KIN"/>
    <property type="match status" value="1"/>
</dbReference>
<evidence type="ECO:0000256" key="9">
    <source>
        <dbReference type="SAM" id="MobiDB-lite"/>
    </source>
</evidence>
<dbReference type="InterPro" id="IPR003594">
    <property type="entry name" value="HATPase_dom"/>
</dbReference>
<name>A0A1C3EP48_9PLAN</name>
<organism evidence="12 13">
    <name type="scientific">Planctopirus hydrillae</name>
    <dbReference type="NCBI Taxonomy" id="1841610"/>
    <lineage>
        <taxon>Bacteria</taxon>
        <taxon>Pseudomonadati</taxon>
        <taxon>Planctomycetota</taxon>
        <taxon>Planctomycetia</taxon>
        <taxon>Planctomycetales</taxon>
        <taxon>Planctomycetaceae</taxon>
        <taxon>Planctopirus</taxon>
    </lineage>
</organism>
<keyword evidence="4" id="KW-0808">Transferase</keyword>
<dbReference type="AlphaFoldDB" id="A0A1C3EP48"/>
<dbReference type="GO" id="GO:0000155">
    <property type="term" value="F:phosphorelay sensor kinase activity"/>
    <property type="evidence" value="ECO:0007669"/>
    <property type="project" value="InterPro"/>
</dbReference>
<evidence type="ECO:0000256" key="1">
    <source>
        <dbReference type="ARBA" id="ARBA00000085"/>
    </source>
</evidence>
<feature type="compositionally biased region" description="Polar residues" evidence="9">
    <location>
        <begin position="183"/>
        <end position="193"/>
    </location>
</feature>
<evidence type="ECO:0000313" key="12">
    <source>
        <dbReference type="EMBL" id="ODA35025.1"/>
    </source>
</evidence>
<dbReference type="InterPro" id="IPR000253">
    <property type="entry name" value="FHA_dom"/>
</dbReference>